<sequence length="286" mass="31405">MIDPKCNGHDNAGSGSPVGDKQQPIAAKKIALRDLQNDNRIVVPKSLTAPPLIKDPAPTSDVTKVTGTKRPTPECPTSPVRHLSPNSANGTFVYIRRKSDQEVAKGSNCETEPNKAINNSQLSQNIHGEKETTKQQIQVQGQKNSSFPAAPSMPITVPCGGPSVPHSLGMPVNTSSTMRPASTTDVTTDVLPTNPQRTSDQNWKERFPHLQMFLRNCDHSSQEEYIQMLKSLSSVGRSRHAVELEKRAIQLLCEEGKELHRMKLLNVLEKMSSKNSSATPQVNFRK</sequence>
<feature type="region of interest" description="Disordered" evidence="1">
    <location>
        <begin position="1"/>
        <end position="27"/>
    </location>
</feature>
<name>A0A4Y7K4H6_PAPSO</name>
<feature type="region of interest" description="Disordered" evidence="1">
    <location>
        <begin position="46"/>
        <end position="87"/>
    </location>
</feature>
<dbReference type="OMA" id="NTASCAP"/>
<dbReference type="Proteomes" id="UP000316621">
    <property type="component" value="Chromosome 6"/>
</dbReference>
<dbReference type="OrthoDB" id="1925139at2759"/>
<organism evidence="2 3">
    <name type="scientific">Papaver somniferum</name>
    <name type="common">Opium poppy</name>
    <dbReference type="NCBI Taxonomy" id="3469"/>
    <lineage>
        <taxon>Eukaryota</taxon>
        <taxon>Viridiplantae</taxon>
        <taxon>Streptophyta</taxon>
        <taxon>Embryophyta</taxon>
        <taxon>Tracheophyta</taxon>
        <taxon>Spermatophyta</taxon>
        <taxon>Magnoliopsida</taxon>
        <taxon>Ranunculales</taxon>
        <taxon>Papaveraceae</taxon>
        <taxon>Papaveroideae</taxon>
        <taxon>Papaver</taxon>
    </lineage>
</organism>
<dbReference type="EMBL" id="CM010720">
    <property type="protein sequence ID" value="RZC67817.1"/>
    <property type="molecule type" value="Genomic_DNA"/>
</dbReference>
<evidence type="ECO:0000313" key="2">
    <source>
        <dbReference type="EMBL" id="RZC67817.1"/>
    </source>
</evidence>
<reference evidence="2 3" key="1">
    <citation type="journal article" date="2018" name="Science">
        <title>The opium poppy genome and morphinan production.</title>
        <authorList>
            <person name="Guo L."/>
            <person name="Winzer T."/>
            <person name="Yang X."/>
            <person name="Li Y."/>
            <person name="Ning Z."/>
            <person name="He Z."/>
            <person name="Teodor R."/>
            <person name="Lu Y."/>
            <person name="Bowser T.A."/>
            <person name="Graham I.A."/>
            <person name="Ye K."/>
        </authorList>
    </citation>
    <scope>NUCLEOTIDE SEQUENCE [LARGE SCALE GENOMIC DNA]</scope>
    <source>
        <strain evidence="3">cv. HN1</strain>
        <tissue evidence="2">Leaves</tissue>
    </source>
</reference>
<feature type="region of interest" description="Disordered" evidence="1">
    <location>
        <begin position="174"/>
        <end position="201"/>
    </location>
</feature>
<keyword evidence="3" id="KW-1185">Reference proteome</keyword>
<dbReference type="PANTHER" id="PTHR34555">
    <property type="entry name" value="INTEGRAL MEMBRANE HEMOLYSIN-III-LIKE PROTEIN"/>
    <property type="match status" value="1"/>
</dbReference>
<evidence type="ECO:0000313" key="3">
    <source>
        <dbReference type="Proteomes" id="UP000316621"/>
    </source>
</evidence>
<proteinExistence type="predicted"/>
<dbReference type="AlphaFoldDB" id="A0A4Y7K4H6"/>
<dbReference type="STRING" id="3469.A0A4Y7K4H6"/>
<accession>A0A4Y7K4H6</accession>
<protein>
    <submittedName>
        <fullName evidence="2">Uncharacterized protein</fullName>
    </submittedName>
</protein>
<gene>
    <name evidence="2" type="ORF">C5167_011508</name>
</gene>
<dbReference type="Gramene" id="RZC67817">
    <property type="protein sequence ID" value="RZC67817"/>
    <property type="gene ID" value="C5167_011508"/>
</dbReference>
<dbReference type="PANTHER" id="PTHR34555:SF1">
    <property type="entry name" value="INTEGRAL MEMBRANE HEMOLYSIN-III-LIKE PROTEIN"/>
    <property type="match status" value="1"/>
</dbReference>
<evidence type="ECO:0000256" key="1">
    <source>
        <dbReference type="SAM" id="MobiDB-lite"/>
    </source>
</evidence>